<dbReference type="Proteomes" id="UP000245539">
    <property type="component" value="Unassembled WGS sequence"/>
</dbReference>
<dbReference type="InterPro" id="IPR020904">
    <property type="entry name" value="Sc_DH/Rdtase_CS"/>
</dbReference>
<dbReference type="InterPro" id="IPR002347">
    <property type="entry name" value="SDR_fam"/>
</dbReference>
<dbReference type="EMBL" id="QGKM01000015">
    <property type="protein sequence ID" value="PWQ98597.1"/>
    <property type="molecule type" value="Genomic_DNA"/>
</dbReference>
<reference evidence="3 4" key="1">
    <citation type="submission" date="2018-05" db="EMBL/GenBank/DDBJ databases">
        <title>Leucothrix arctica sp. nov., isolated from Arctic seawater.</title>
        <authorList>
            <person name="Choi A."/>
            <person name="Baek K."/>
        </authorList>
    </citation>
    <scope>NUCLEOTIDE SEQUENCE [LARGE SCALE GENOMIC DNA]</scope>
    <source>
        <strain evidence="3 4">JCM 18388</strain>
    </source>
</reference>
<accession>A0A317CK74</accession>
<organism evidence="3 4">
    <name type="scientific">Leucothrix pacifica</name>
    <dbReference type="NCBI Taxonomy" id="1247513"/>
    <lineage>
        <taxon>Bacteria</taxon>
        <taxon>Pseudomonadati</taxon>
        <taxon>Pseudomonadota</taxon>
        <taxon>Gammaproteobacteria</taxon>
        <taxon>Thiotrichales</taxon>
        <taxon>Thiotrichaceae</taxon>
        <taxon>Leucothrix</taxon>
    </lineage>
</organism>
<comment type="similarity">
    <text evidence="1">Belongs to the short-chain dehydrogenases/reductases (SDR) family.</text>
</comment>
<dbReference type="OrthoDB" id="9793499at2"/>
<dbReference type="PROSITE" id="PS00061">
    <property type="entry name" value="ADH_SHORT"/>
    <property type="match status" value="1"/>
</dbReference>
<dbReference type="AlphaFoldDB" id="A0A317CK74"/>
<dbReference type="RefSeq" id="WP_109837063.1">
    <property type="nucleotide sequence ID" value="NZ_QGKM01000015.1"/>
</dbReference>
<keyword evidence="4" id="KW-1185">Reference proteome</keyword>
<dbReference type="NCBIfam" id="NF006598">
    <property type="entry name" value="PRK09135.1"/>
    <property type="match status" value="1"/>
</dbReference>
<sequence>MDNNSLALQGKVALVTGAAKRIGANIARTLHSQGACVVIHYGHSAEAAERLVRELNEIRNNSSLSYQASLGDVSALKNMIAEVTSLTGGLDVLVNNASSFYPTPIGKVTETDWTTLFDSNLKGPLFLSQAAAPYLREAGGCIVNMVDIHAKRPLHEHSVYCAAKAGLIMLTQSLAQELGPEIRVNAVAPGIILWPEVDQNSDAQNELVSRTALKQEGCPNDIARTVLFLVKDANYITGQVIAVDGGRTLFQ</sequence>
<dbReference type="PANTHER" id="PTHR43639:SF1">
    <property type="entry name" value="SHORT-CHAIN DEHYDROGENASE_REDUCTASE FAMILY PROTEIN"/>
    <property type="match status" value="1"/>
</dbReference>
<proteinExistence type="inferred from homology"/>
<evidence type="ECO:0000313" key="3">
    <source>
        <dbReference type="EMBL" id="PWQ98597.1"/>
    </source>
</evidence>
<evidence type="ECO:0000256" key="1">
    <source>
        <dbReference type="ARBA" id="ARBA00006484"/>
    </source>
</evidence>
<dbReference type="PANTHER" id="PTHR43639">
    <property type="entry name" value="OXIDOREDUCTASE, SHORT-CHAIN DEHYDROGENASE/REDUCTASE FAMILY (AFU_ORTHOLOGUE AFUA_5G02870)"/>
    <property type="match status" value="1"/>
</dbReference>
<dbReference type="Gene3D" id="3.40.50.720">
    <property type="entry name" value="NAD(P)-binding Rossmann-like Domain"/>
    <property type="match status" value="1"/>
</dbReference>
<comment type="caution">
    <text evidence="3">The sequence shown here is derived from an EMBL/GenBank/DDBJ whole genome shotgun (WGS) entry which is preliminary data.</text>
</comment>
<dbReference type="InterPro" id="IPR036291">
    <property type="entry name" value="NAD(P)-bd_dom_sf"/>
</dbReference>
<evidence type="ECO:0000313" key="4">
    <source>
        <dbReference type="Proteomes" id="UP000245539"/>
    </source>
</evidence>
<dbReference type="PRINTS" id="PR00081">
    <property type="entry name" value="GDHRDH"/>
</dbReference>
<protein>
    <submittedName>
        <fullName evidence="3">Pteridine reductase</fullName>
    </submittedName>
</protein>
<evidence type="ECO:0000256" key="2">
    <source>
        <dbReference type="ARBA" id="ARBA00023002"/>
    </source>
</evidence>
<dbReference type="PRINTS" id="PR00080">
    <property type="entry name" value="SDRFAMILY"/>
</dbReference>
<dbReference type="FunFam" id="3.40.50.720:FF:000084">
    <property type="entry name" value="Short-chain dehydrogenase reductase"/>
    <property type="match status" value="1"/>
</dbReference>
<name>A0A317CK74_9GAMM</name>
<dbReference type="GO" id="GO:0016491">
    <property type="term" value="F:oxidoreductase activity"/>
    <property type="evidence" value="ECO:0007669"/>
    <property type="project" value="UniProtKB-KW"/>
</dbReference>
<dbReference type="SUPFAM" id="SSF51735">
    <property type="entry name" value="NAD(P)-binding Rossmann-fold domains"/>
    <property type="match status" value="1"/>
</dbReference>
<dbReference type="Pfam" id="PF13561">
    <property type="entry name" value="adh_short_C2"/>
    <property type="match status" value="1"/>
</dbReference>
<gene>
    <name evidence="3" type="ORF">DKW60_07610</name>
</gene>
<keyword evidence="2" id="KW-0560">Oxidoreductase</keyword>